<comment type="caution">
    <text evidence="2">The sequence shown here is derived from an EMBL/GenBank/DDBJ whole genome shotgun (WGS) entry which is preliminary data.</text>
</comment>
<dbReference type="InterPro" id="IPR039535">
    <property type="entry name" value="ASST-like"/>
</dbReference>
<dbReference type="PANTHER" id="PTHR35340:SF5">
    <property type="entry name" value="ASST-DOMAIN-CONTAINING PROTEIN"/>
    <property type="match status" value="1"/>
</dbReference>
<dbReference type="Pfam" id="PF14269">
    <property type="entry name" value="Arylsulfotran_2"/>
    <property type="match status" value="1"/>
</dbReference>
<sequence>MSRPDLKPPVVEISRGPAWSDEYEHSEEFTFLTPNYGSATPSDGAMILDARGDLVWMNPAEDDDPEDNPFDLRVQEYQGEPVLTVYEGTSDGGMGDGEVIVLDQSYEEIARVTTGGSLPPGQADFHDTTITPEDTMLIAAYEPAPADLRAVGGPEDGYIQDAVIQEVDIASGDVLFEWSAIGHVPLTETLLDFDDEQAELEEEAEESAQAETSEASEGQGGPPELGTEEHPFDYFHINSVTEDHDGSLLVSARHTNAVYKLDRATGAVEWTLGGSASDFEMGEGAEFSWQHDAQRSPDGTLTLLDNHSHGGSDDESSRGLRLALDGDAMTAEVVTEYLPPADRVASSMANAQQLANGNMLIGWGARPHYSEYTSDGELIYDVCHGDECRGDEFEGGGGSYRAYKFAWEGRPAAEPDVTVQERDGERLAHVSWNGATEVSRWRLVAGEDEGSATEHAVVDREGFETVIPVPDDAADLPYAVVEALDAEGTVLGAAQVR</sequence>
<evidence type="ECO:0000256" key="1">
    <source>
        <dbReference type="SAM" id="MobiDB-lite"/>
    </source>
</evidence>
<evidence type="ECO:0000313" key="2">
    <source>
        <dbReference type="EMBL" id="MFC4430708.1"/>
    </source>
</evidence>
<reference evidence="3" key="1">
    <citation type="journal article" date="2019" name="Int. J. Syst. Evol. Microbiol.">
        <title>The Global Catalogue of Microorganisms (GCM) 10K type strain sequencing project: providing services to taxonomists for standard genome sequencing and annotation.</title>
        <authorList>
            <consortium name="The Broad Institute Genomics Platform"/>
            <consortium name="The Broad Institute Genome Sequencing Center for Infectious Disease"/>
            <person name="Wu L."/>
            <person name="Ma J."/>
        </authorList>
    </citation>
    <scope>NUCLEOTIDE SEQUENCE [LARGE SCALE GENOMIC DNA]</scope>
    <source>
        <strain evidence="3">CGMCC 1.12125</strain>
    </source>
</reference>
<dbReference type="InterPro" id="IPR011047">
    <property type="entry name" value="Quinoprotein_ADH-like_sf"/>
</dbReference>
<organism evidence="2 3">
    <name type="scientific">Citricoccus alkalitolerans</name>
    <dbReference type="NCBI Taxonomy" id="246603"/>
    <lineage>
        <taxon>Bacteria</taxon>
        <taxon>Bacillati</taxon>
        <taxon>Actinomycetota</taxon>
        <taxon>Actinomycetes</taxon>
        <taxon>Micrococcales</taxon>
        <taxon>Micrococcaceae</taxon>
        <taxon>Citricoccus</taxon>
    </lineage>
</organism>
<feature type="region of interest" description="Disordered" evidence="1">
    <location>
        <begin position="290"/>
        <end position="319"/>
    </location>
</feature>
<name>A0ABV8Y4I0_9MICC</name>
<gene>
    <name evidence="2" type="ORF">ACFO0K_13610</name>
</gene>
<feature type="compositionally biased region" description="Basic and acidic residues" evidence="1">
    <location>
        <begin position="306"/>
        <end position="318"/>
    </location>
</feature>
<evidence type="ECO:0000313" key="3">
    <source>
        <dbReference type="Proteomes" id="UP001595965"/>
    </source>
</evidence>
<dbReference type="Proteomes" id="UP001595965">
    <property type="component" value="Unassembled WGS sequence"/>
</dbReference>
<keyword evidence="3" id="KW-1185">Reference proteome</keyword>
<proteinExistence type="predicted"/>
<protein>
    <submittedName>
        <fullName evidence="2">Arylsulfotransferase family protein</fullName>
    </submittedName>
</protein>
<dbReference type="RefSeq" id="WP_344225998.1">
    <property type="nucleotide sequence ID" value="NZ_BAAALH010000001.1"/>
</dbReference>
<feature type="region of interest" description="Disordered" evidence="1">
    <location>
        <begin position="197"/>
        <end position="230"/>
    </location>
</feature>
<accession>A0ABV8Y4I0</accession>
<dbReference type="EMBL" id="JBHSEN010000002">
    <property type="protein sequence ID" value="MFC4430708.1"/>
    <property type="molecule type" value="Genomic_DNA"/>
</dbReference>
<dbReference type="PANTHER" id="PTHR35340">
    <property type="entry name" value="PQQ ENZYME REPEAT PROTEIN-RELATED"/>
    <property type="match status" value="1"/>
</dbReference>
<feature type="compositionally biased region" description="Acidic residues" evidence="1">
    <location>
        <begin position="197"/>
        <end position="208"/>
    </location>
</feature>
<dbReference type="InterPro" id="IPR053143">
    <property type="entry name" value="Arylsulfate_ST"/>
</dbReference>
<dbReference type="SUPFAM" id="SSF50998">
    <property type="entry name" value="Quinoprotein alcohol dehydrogenase-like"/>
    <property type="match status" value="1"/>
</dbReference>